<name>A0A1T3CCX2_9HYPO</name>
<evidence type="ECO:0000313" key="3">
    <source>
        <dbReference type="Proteomes" id="UP000191004"/>
    </source>
</evidence>
<dbReference type="EMBL" id="LVVK01000019">
    <property type="protein sequence ID" value="OPB38950.1"/>
    <property type="molecule type" value="Genomic_DNA"/>
</dbReference>
<protein>
    <recommendedName>
        <fullName evidence="4">RRM domain-containing protein</fullName>
    </recommendedName>
</protein>
<dbReference type="Proteomes" id="UP000191004">
    <property type="component" value="Unassembled WGS sequence"/>
</dbReference>
<organism evidence="2 3">
    <name type="scientific">Trichoderma guizhouense</name>
    <dbReference type="NCBI Taxonomy" id="1491466"/>
    <lineage>
        <taxon>Eukaryota</taxon>
        <taxon>Fungi</taxon>
        <taxon>Dikarya</taxon>
        <taxon>Ascomycota</taxon>
        <taxon>Pezizomycotina</taxon>
        <taxon>Sordariomycetes</taxon>
        <taxon>Hypocreomycetidae</taxon>
        <taxon>Hypocreales</taxon>
        <taxon>Hypocreaceae</taxon>
        <taxon>Trichoderma</taxon>
    </lineage>
</organism>
<dbReference type="OrthoDB" id="610462at2759"/>
<proteinExistence type="predicted"/>
<feature type="compositionally biased region" description="Polar residues" evidence="1">
    <location>
        <begin position="112"/>
        <end position="121"/>
    </location>
</feature>
<reference evidence="2 3" key="1">
    <citation type="submission" date="2016-04" db="EMBL/GenBank/DDBJ databases">
        <title>Multiple horizontal gene transfer events from other fungi enriched the ability of the initially mycotrophic fungus Trichoderma (Ascomycota) to feed on dead plant biomass.</title>
        <authorList>
            <person name="Atanasova L."/>
            <person name="Chenthamara K."/>
            <person name="Zhang J."/>
            <person name="Grujic M."/>
            <person name="Henrissat B."/>
            <person name="Kuo A."/>
            <person name="Aertz A."/>
            <person name="Salamov A."/>
            <person name="Lipzen A."/>
            <person name="Labutti K."/>
            <person name="Barry K."/>
            <person name="Miao Y."/>
            <person name="Rahimi M.J."/>
            <person name="Shen Q."/>
            <person name="Grigoriev I.V."/>
            <person name="Kubicek C.P."/>
            <person name="Druzhinina I.S."/>
        </authorList>
    </citation>
    <scope>NUCLEOTIDE SEQUENCE [LARGE SCALE GENOMIC DNA]</scope>
    <source>
        <strain evidence="2 3">NJAU 4742</strain>
    </source>
</reference>
<sequence>MTNATYYASERFLSLPFNSTWQQVKDWVSASCDVDFVEVHPVSSSGWIRLKGKSNFRSAFTYMDNEPFKDRCIIIDGRNETECVNIRVRQPGRFNRRSSLTGGNRGRRTAFRPSQSPNQGPMPQHRRTHSLAQSEVDAADIAGPTRAPARTNGDVLALANFILGMSLRSTLQMQQQYGLPLGFPFYGGGLYTMGNANTFPFYDGGHEQDEAIFADDASQSFSLMMRAMMMAQSGVHHSSPPTFERRELEMKFAEDFVFESGKFSFL</sequence>
<comment type="caution">
    <text evidence="2">The sequence shown here is derived from an EMBL/GenBank/DDBJ whole genome shotgun (WGS) entry which is preliminary data.</text>
</comment>
<keyword evidence="3" id="KW-1185">Reference proteome</keyword>
<evidence type="ECO:0000313" key="2">
    <source>
        <dbReference type="EMBL" id="OPB38950.1"/>
    </source>
</evidence>
<accession>A0A1T3CCX2</accession>
<evidence type="ECO:0008006" key="4">
    <source>
        <dbReference type="Google" id="ProtNLM"/>
    </source>
</evidence>
<feature type="region of interest" description="Disordered" evidence="1">
    <location>
        <begin position="94"/>
        <end position="132"/>
    </location>
</feature>
<gene>
    <name evidence="2" type="ORF">A0O28_0046550</name>
</gene>
<dbReference type="AlphaFoldDB" id="A0A1T3CCX2"/>
<evidence type="ECO:0000256" key="1">
    <source>
        <dbReference type="SAM" id="MobiDB-lite"/>
    </source>
</evidence>